<accession>A0A4C1TB19</accession>
<sequence length="109" mass="11764">MLNKAAPPPVTCPRAAGSCFAERHPDERPAPRFLRRRNATSTRPARRRDIARTAERDRVEPVAGRFIGSSGRRDVVLTAGGVGAGRRARNDMYARSMAAAAAASAPHNM</sequence>
<dbReference type="AlphaFoldDB" id="A0A4C1TB19"/>
<comment type="caution">
    <text evidence="2">The sequence shown here is derived from an EMBL/GenBank/DDBJ whole genome shotgun (WGS) entry which is preliminary data.</text>
</comment>
<organism evidence="2 3">
    <name type="scientific">Eumeta variegata</name>
    <name type="common">Bagworm moth</name>
    <name type="synonym">Eumeta japonica</name>
    <dbReference type="NCBI Taxonomy" id="151549"/>
    <lineage>
        <taxon>Eukaryota</taxon>
        <taxon>Metazoa</taxon>
        <taxon>Ecdysozoa</taxon>
        <taxon>Arthropoda</taxon>
        <taxon>Hexapoda</taxon>
        <taxon>Insecta</taxon>
        <taxon>Pterygota</taxon>
        <taxon>Neoptera</taxon>
        <taxon>Endopterygota</taxon>
        <taxon>Lepidoptera</taxon>
        <taxon>Glossata</taxon>
        <taxon>Ditrysia</taxon>
        <taxon>Tineoidea</taxon>
        <taxon>Psychidae</taxon>
        <taxon>Oiketicinae</taxon>
        <taxon>Eumeta</taxon>
    </lineage>
</organism>
<feature type="compositionally biased region" description="Basic and acidic residues" evidence="1">
    <location>
        <begin position="47"/>
        <end position="56"/>
    </location>
</feature>
<evidence type="ECO:0000256" key="1">
    <source>
        <dbReference type="SAM" id="MobiDB-lite"/>
    </source>
</evidence>
<dbReference type="Proteomes" id="UP000299102">
    <property type="component" value="Unassembled WGS sequence"/>
</dbReference>
<proteinExistence type="predicted"/>
<name>A0A4C1TB19_EUMVA</name>
<gene>
    <name evidence="2" type="ORF">EVAR_77818_1</name>
</gene>
<reference evidence="2 3" key="1">
    <citation type="journal article" date="2019" name="Commun. Biol.">
        <title>The bagworm genome reveals a unique fibroin gene that provides high tensile strength.</title>
        <authorList>
            <person name="Kono N."/>
            <person name="Nakamura H."/>
            <person name="Ohtoshi R."/>
            <person name="Tomita M."/>
            <person name="Numata K."/>
            <person name="Arakawa K."/>
        </authorList>
    </citation>
    <scope>NUCLEOTIDE SEQUENCE [LARGE SCALE GENOMIC DNA]</scope>
</reference>
<dbReference type="EMBL" id="BGZK01000047">
    <property type="protein sequence ID" value="GBP11703.1"/>
    <property type="molecule type" value="Genomic_DNA"/>
</dbReference>
<feature type="region of interest" description="Disordered" evidence="1">
    <location>
        <begin position="21"/>
        <end position="56"/>
    </location>
</feature>
<feature type="compositionally biased region" description="Basic and acidic residues" evidence="1">
    <location>
        <begin position="21"/>
        <end position="30"/>
    </location>
</feature>
<protein>
    <submittedName>
        <fullName evidence="2">Uncharacterized protein</fullName>
    </submittedName>
</protein>
<evidence type="ECO:0000313" key="3">
    <source>
        <dbReference type="Proteomes" id="UP000299102"/>
    </source>
</evidence>
<evidence type="ECO:0000313" key="2">
    <source>
        <dbReference type="EMBL" id="GBP11703.1"/>
    </source>
</evidence>
<keyword evidence="3" id="KW-1185">Reference proteome</keyword>